<evidence type="ECO:0000256" key="10">
    <source>
        <dbReference type="SAM" id="MobiDB-lite"/>
    </source>
</evidence>
<gene>
    <name evidence="12" type="ORF">RMAR1173_LOCUS16521</name>
</gene>
<dbReference type="GO" id="GO:0005524">
    <property type="term" value="F:ATP binding"/>
    <property type="evidence" value="ECO:0007669"/>
    <property type="project" value="UniProtKB-UniRule"/>
</dbReference>
<dbReference type="EC" id="2.7.11.1" evidence="1"/>
<feature type="region of interest" description="Disordered" evidence="10">
    <location>
        <begin position="341"/>
        <end position="370"/>
    </location>
</feature>
<accession>A0A7S2WT09</accession>
<evidence type="ECO:0000256" key="3">
    <source>
        <dbReference type="ARBA" id="ARBA00022679"/>
    </source>
</evidence>
<proteinExistence type="predicted"/>
<feature type="binding site" evidence="9">
    <location>
        <position position="70"/>
    </location>
    <ligand>
        <name>ATP</name>
        <dbReference type="ChEBI" id="CHEBI:30616"/>
    </ligand>
</feature>
<dbReference type="SUPFAM" id="SSF56112">
    <property type="entry name" value="Protein kinase-like (PK-like)"/>
    <property type="match status" value="1"/>
</dbReference>
<evidence type="ECO:0000313" key="12">
    <source>
        <dbReference type="EMBL" id="CAD9704405.1"/>
    </source>
</evidence>
<feature type="region of interest" description="Disordered" evidence="10">
    <location>
        <begin position="1"/>
        <end position="35"/>
    </location>
</feature>
<dbReference type="AlphaFoldDB" id="A0A7S2WT09"/>
<reference evidence="12" key="1">
    <citation type="submission" date="2021-01" db="EMBL/GenBank/DDBJ databases">
        <authorList>
            <person name="Corre E."/>
            <person name="Pelletier E."/>
            <person name="Niang G."/>
            <person name="Scheremetjew M."/>
            <person name="Finn R."/>
            <person name="Kale V."/>
            <person name="Holt S."/>
            <person name="Cochrane G."/>
            <person name="Meng A."/>
            <person name="Brown T."/>
            <person name="Cohen L."/>
        </authorList>
    </citation>
    <scope>NUCLEOTIDE SEQUENCE</scope>
    <source>
        <strain evidence="12">CCMP1243</strain>
    </source>
</reference>
<dbReference type="PROSITE" id="PS50011">
    <property type="entry name" value="PROTEIN_KINASE_DOM"/>
    <property type="match status" value="1"/>
</dbReference>
<keyword evidence="5" id="KW-0418">Kinase</keyword>
<evidence type="ECO:0000259" key="11">
    <source>
        <dbReference type="PROSITE" id="PS50011"/>
    </source>
</evidence>
<evidence type="ECO:0000256" key="5">
    <source>
        <dbReference type="ARBA" id="ARBA00022777"/>
    </source>
</evidence>
<dbReference type="EMBL" id="HBHJ01025081">
    <property type="protein sequence ID" value="CAD9704405.1"/>
    <property type="molecule type" value="Transcribed_RNA"/>
</dbReference>
<dbReference type="SMART" id="SM00220">
    <property type="entry name" value="S_TKc"/>
    <property type="match status" value="1"/>
</dbReference>
<feature type="compositionally biased region" description="Low complexity" evidence="10">
    <location>
        <begin position="1"/>
        <end position="32"/>
    </location>
</feature>
<dbReference type="GO" id="GO:0004674">
    <property type="term" value="F:protein serine/threonine kinase activity"/>
    <property type="evidence" value="ECO:0007669"/>
    <property type="project" value="UniProtKB-KW"/>
</dbReference>
<keyword evidence="4 9" id="KW-0547">Nucleotide-binding</keyword>
<evidence type="ECO:0000256" key="1">
    <source>
        <dbReference type="ARBA" id="ARBA00012513"/>
    </source>
</evidence>
<evidence type="ECO:0000256" key="9">
    <source>
        <dbReference type="PROSITE-ProRule" id="PRU10141"/>
    </source>
</evidence>
<dbReference type="InterPro" id="IPR008271">
    <property type="entry name" value="Ser/Thr_kinase_AS"/>
</dbReference>
<comment type="catalytic activity">
    <reaction evidence="8">
        <text>L-seryl-[protein] + ATP = O-phospho-L-seryl-[protein] + ADP + H(+)</text>
        <dbReference type="Rhea" id="RHEA:17989"/>
        <dbReference type="Rhea" id="RHEA-COMP:9863"/>
        <dbReference type="Rhea" id="RHEA-COMP:11604"/>
        <dbReference type="ChEBI" id="CHEBI:15378"/>
        <dbReference type="ChEBI" id="CHEBI:29999"/>
        <dbReference type="ChEBI" id="CHEBI:30616"/>
        <dbReference type="ChEBI" id="CHEBI:83421"/>
        <dbReference type="ChEBI" id="CHEBI:456216"/>
        <dbReference type="EC" id="2.7.11.1"/>
    </reaction>
</comment>
<dbReference type="Gene3D" id="1.10.510.10">
    <property type="entry name" value="Transferase(Phosphotransferase) domain 1"/>
    <property type="match status" value="1"/>
</dbReference>
<protein>
    <recommendedName>
        <fullName evidence="1">non-specific serine/threonine protein kinase</fullName>
        <ecNumber evidence="1">2.7.11.1</ecNumber>
    </recommendedName>
</protein>
<dbReference type="GO" id="GO:0007165">
    <property type="term" value="P:signal transduction"/>
    <property type="evidence" value="ECO:0007669"/>
    <property type="project" value="TreeGrafter"/>
</dbReference>
<keyword evidence="6 9" id="KW-0067">ATP-binding</keyword>
<dbReference type="FunFam" id="1.10.510.10:FF:000571">
    <property type="entry name" value="Maternal embryonic leucine zipper kinase"/>
    <property type="match status" value="1"/>
</dbReference>
<evidence type="ECO:0000256" key="2">
    <source>
        <dbReference type="ARBA" id="ARBA00022527"/>
    </source>
</evidence>
<dbReference type="PANTHER" id="PTHR43895:SF32">
    <property type="entry name" value="SERINE_THREONINE-PROTEIN KINASE CHK1"/>
    <property type="match status" value="1"/>
</dbReference>
<comment type="catalytic activity">
    <reaction evidence="7">
        <text>L-threonyl-[protein] + ATP = O-phospho-L-threonyl-[protein] + ADP + H(+)</text>
        <dbReference type="Rhea" id="RHEA:46608"/>
        <dbReference type="Rhea" id="RHEA-COMP:11060"/>
        <dbReference type="Rhea" id="RHEA-COMP:11605"/>
        <dbReference type="ChEBI" id="CHEBI:15378"/>
        <dbReference type="ChEBI" id="CHEBI:30013"/>
        <dbReference type="ChEBI" id="CHEBI:30616"/>
        <dbReference type="ChEBI" id="CHEBI:61977"/>
        <dbReference type="ChEBI" id="CHEBI:456216"/>
        <dbReference type="EC" id="2.7.11.1"/>
    </reaction>
</comment>
<feature type="domain" description="Protein kinase" evidence="11">
    <location>
        <begin position="41"/>
        <end position="313"/>
    </location>
</feature>
<evidence type="ECO:0000256" key="7">
    <source>
        <dbReference type="ARBA" id="ARBA00047899"/>
    </source>
</evidence>
<evidence type="ECO:0000256" key="4">
    <source>
        <dbReference type="ARBA" id="ARBA00022741"/>
    </source>
</evidence>
<keyword evidence="3" id="KW-0808">Transferase</keyword>
<dbReference type="PANTHER" id="PTHR43895">
    <property type="entry name" value="CALCIUM/CALMODULIN-DEPENDENT PROTEIN KINASE KINASE-RELATED"/>
    <property type="match status" value="1"/>
</dbReference>
<dbReference type="InterPro" id="IPR017441">
    <property type="entry name" value="Protein_kinase_ATP_BS"/>
</dbReference>
<keyword evidence="2" id="KW-0723">Serine/threonine-protein kinase</keyword>
<dbReference type="Pfam" id="PF00069">
    <property type="entry name" value="Pkinase"/>
    <property type="match status" value="1"/>
</dbReference>
<sequence length="529" mass="58078">MSSLTSAAGSSSASSAGTLGPPALAPVLPTTTRPGRTVENYELGRTLGKGHFATVKHARNCTSGVAVALKIIEYSATSARQREWMARELAALQMISHPNVLKMHRYVEHVHWPHADGRPREVLLVDLEFAAGGELIEYLMAGGAFPEHIARVYFRQLISAVQACHAHGIYHRDIKPENILVSHDFQLKLADFGLVNINPDGTLLHTHCGTSSYQAPEILAQRPYQGEKFDVWSCGVVLFIMLMGNPPFQIATNRDWWFARVASGSYDRFWAAHQQTPDRPQPTAGAKALLNSIFHADPVTRVGIADIVADEWFNTPTGRAEVDEVVVAEFMLQTKRLIDAEHAASKAQERSRKRKSSDVSPDDPATGAQPFDYVQQVVYRSHTEANLAAQQTIAQTQPDMPPVLGDGTAPSNQIFVTAETPASLLDMLSNTLVTLWPDASPTVDSDDFSIAATLGKKDEPSSVSIELQILTLPDPKDAGIYCVEPHRVGGNHWDFGKLWTKFCLAHEAESAKRHQAEEQIETDPGKIIF</sequence>
<dbReference type="PROSITE" id="PS00108">
    <property type="entry name" value="PROTEIN_KINASE_ST"/>
    <property type="match status" value="1"/>
</dbReference>
<dbReference type="InterPro" id="IPR011009">
    <property type="entry name" value="Kinase-like_dom_sf"/>
</dbReference>
<evidence type="ECO:0000256" key="6">
    <source>
        <dbReference type="ARBA" id="ARBA00022840"/>
    </source>
</evidence>
<feature type="compositionally biased region" description="Basic and acidic residues" evidence="10">
    <location>
        <begin position="341"/>
        <end position="350"/>
    </location>
</feature>
<dbReference type="InterPro" id="IPR000719">
    <property type="entry name" value="Prot_kinase_dom"/>
</dbReference>
<dbReference type="PROSITE" id="PS00107">
    <property type="entry name" value="PROTEIN_KINASE_ATP"/>
    <property type="match status" value="1"/>
</dbReference>
<name>A0A7S2WT09_9STRA</name>
<evidence type="ECO:0000256" key="8">
    <source>
        <dbReference type="ARBA" id="ARBA00048679"/>
    </source>
</evidence>
<organism evidence="12">
    <name type="scientific">Rhizochromulina marina</name>
    <dbReference type="NCBI Taxonomy" id="1034831"/>
    <lineage>
        <taxon>Eukaryota</taxon>
        <taxon>Sar</taxon>
        <taxon>Stramenopiles</taxon>
        <taxon>Ochrophyta</taxon>
        <taxon>Dictyochophyceae</taxon>
        <taxon>Rhizochromulinales</taxon>
        <taxon>Rhizochromulina</taxon>
    </lineage>
</organism>